<comment type="caution">
    <text evidence="1">The sequence shown here is derived from an EMBL/GenBank/DDBJ whole genome shotgun (WGS) entry which is preliminary data.</text>
</comment>
<protein>
    <submittedName>
        <fullName evidence="1">Uncharacterized protein</fullName>
    </submittedName>
</protein>
<organism evidence="1 2">
    <name type="scientific">Xylaria bambusicola</name>
    <dbReference type="NCBI Taxonomy" id="326684"/>
    <lineage>
        <taxon>Eukaryota</taxon>
        <taxon>Fungi</taxon>
        <taxon>Dikarya</taxon>
        <taxon>Ascomycota</taxon>
        <taxon>Pezizomycotina</taxon>
        <taxon>Sordariomycetes</taxon>
        <taxon>Xylariomycetidae</taxon>
        <taxon>Xylariales</taxon>
        <taxon>Xylariaceae</taxon>
        <taxon>Xylaria</taxon>
    </lineage>
</organism>
<reference evidence="1 2" key="1">
    <citation type="submission" date="2023-10" db="EMBL/GenBank/DDBJ databases">
        <title>Draft genome sequence of Xylaria bambusicola isolate GMP-LS, the root and basal stem rot pathogen of sugarcane in Indonesia.</title>
        <authorList>
            <person name="Selvaraj P."/>
            <person name="Muralishankar V."/>
            <person name="Muruganantham S."/>
            <person name="Sp S."/>
            <person name="Haryani S."/>
            <person name="Lau K.J.X."/>
            <person name="Naqvi N.I."/>
        </authorList>
    </citation>
    <scope>NUCLEOTIDE SEQUENCE [LARGE SCALE GENOMIC DNA]</scope>
    <source>
        <strain evidence="1">GMP-LS</strain>
    </source>
</reference>
<keyword evidence="2" id="KW-1185">Reference proteome</keyword>
<sequence>MDRLIREHCPYSIAASGGLSGEANSITMFWQREALEEKLPGACIEANQPQPIIKAVTEHFLCMTAIQSGATAVEIT</sequence>
<evidence type="ECO:0000313" key="1">
    <source>
        <dbReference type="EMBL" id="KAK5635376.1"/>
    </source>
</evidence>
<proteinExistence type="predicted"/>
<dbReference type="AlphaFoldDB" id="A0AAN7ZCW8"/>
<dbReference type="EMBL" id="JAWHQM010000052">
    <property type="protein sequence ID" value="KAK5635376.1"/>
    <property type="molecule type" value="Genomic_DNA"/>
</dbReference>
<gene>
    <name evidence="1" type="ORF">RRF57_011088</name>
</gene>
<accession>A0AAN7ZCW8</accession>
<evidence type="ECO:0000313" key="2">
    <source>
        <dbReference type="Proteomes" id="UP001305414"/>
    </source>
</evidence>
<name>A0AAN7ZCW8_9PEZI</name>
<dbReference type="Proteomes" id="UP001305414">
    <property type="component" value="Unassembled WGS sequence"/>
</dbReference>